<dbReference type="Gene3D" id="1.10.3750.10">
    <property type="entry name" value="YhaI-like"/>
    <property type="match status" value="1"/>
</dbReference>
<proteinExistence type="predicted"/>
<sequence length="112" mass="13444">MKEFENKIETLEYYIKLLLQMTEKAKYPFYHLVIQNGLTKKEVEQILQMCEELSQEHREQKAQGLLYFTDLLTLFAGQLNPKLDVNETIEAMYEQGLFKEMMKDFKRLISRL</sequence>
<keyword evidence="2" id="KW-1185">Reference proteome</keyword>
<dbReference type="RefSeq" id="WP_044893212.1">
    <property type="nucleotide sequence ID" value="NZ_JAUSTR010000004.1"/>
</dbReference>
<gene>
    <name evidence="1" type="ORF">J2S06_001401</name>
</gene>
<name>A0ABT9VMX5_9BACI</name>
<evidence type="ECO:0000313" key="2">
    <source>
        <dbReference type="Proteomes" id="UP001225646"/>
    </source>
</evidence>
<protein>
    <recommendedName>
        <fullName evidence="3">DUF1878 family protein</fullName>
    </recommendedName>
</protein>
<evidence type="ECO:0008006" key="3">
    <source>
        <dbReference type="Google" id="ProtNLM"/>
    </source>
</evidence>
<organism evidence="1 2">
    <name type="scientific">Aeribacillus alveayuensis</name>
    <dbReference type="NCBI Taxonomy" id="279215"/>
    <lineage>
        <taxon>Bacteria</taxon>
        <taxon>Bacillati</taxon>
        <taxon>Bacillota</taxon>
        <taxon>Bacilli</taxon>
        <taxon>Bacillales</taxon>
        <taxon>Bacillaceae</taxon>
        <taxon>Aeribacillus</taxon>
    </lineage>
</organism>
<dbReference type="InterPro" id="IPR015058">
    <property type="entry name" value="DUF1878"/>
</dbReference>
<evidence type="ECO:0000313" key="1">
    <source>
        <dbReference type="EMBL" id="MDQ0162324.1"/>
    </source>
</evidence>
<dbReference type="Pfam" id="PF08963">
    <property type="entry name" value="DUF1878"/>
    <property type="match status" value="1"/>
</dbReference>
<dbReference type="SUPFAM" id="SSF109915">
    <property type="entry name" value="Hypothetical protein YhaI"/>
    <property type="match status" value="1"/>
</dbReference>
<accession>A0ABT9VMX5</accession>
<comment type="caution">
    <text evidence="1">The sequence shown here is derived from an EMBL/GenBank/DDBJ whole genome shotgun (WGS) entry which is preliminary data.</text>
</comment>
<dbReference type="EMBL" id="JAUSTR010000004">
    <property type="protein sequence ID" value="MDQ0162324.1"/>
    <property type="molecule type" value="Genomic_DNA"/>
</dbReference>
<reference evidence="1 2" key="1">
    <citation type="submission" date="2023-07" db="EMBL/GenBank/DDBJ databases">
        <title>Genomic Encyclopedia of Type Strains, Phase IV (KMG-IV): sequencing the most valuable type-strain genomes for metagenomic binning, comparative biology and taxonomic classification.</title>
        <authorList>
            <person name="Goeker M."/>
        </authorList>
    </citation>
    <scope>NUCLEOTIDE SEQUENCE [LARGE SCALE GENOMIC DNA]</scope>
    <source>
        <strain evidence="1 2">DSM 19092</strain>
    </source>
</reference>
<dbReference type="InterPro" id="IPR035945">
    <property type="entry name" value="YhaI-like_sf"/>
</dbReference>
<dbReference type="Proteomes" id="UP001225646">
    <property type="component" value="Unassembled WGS sequence"/>
</dbReference>